<dbReference type="AlphaFoldDB" id="A0A162JAT7"/>
<evidence type="ECO:0000256" key="5">
    <source>
        <dbReference type="ARBA" id="ARBA00023002"/>
    </source>
</evidence>
<keyword evidence="4 9" id="KW-0223">Dioxygenase</keyword>
<evidence type="ECO:0000256" key="1">
    <source>
        <dbReference type="ARBA" id="ARBA00001954"/>
    </source>
</evidence>
<evidence type="ECO:0000256" key="7">
    <source>
        <dbReference type="SAM" id="MobiDB-lite"/>
    </source>
</evidence>
<dbReference type="OrthoDB" id="406634at2759"/>
<dbReference type="Pfam" id="PF02668">
    <property type="entry name" value="TauD"/>
    <property type="match status" value="1"/>
</dbReference>
<keyword evidence="10" id="KW-1185">Reference proteome</keyword>
<evidence type="ECO:0000256" key="4">
    <source>
        <dbReference type="ARBA" id="ARBA00022964"/>
    </source>
</evidence>
<comment type="cofactor">
    <cofactor evidence="1">
        <name>Fe(2+)</name>
        <dbReference type="ChEBI" id="CHEBI:29033"/>
    </cofactor>
</comment>
<evidence type="ECO:0000256" key="3">
    <source>
        <dbReference type="ARBA" id="ARBA00022723"/>
    </source>
</evidence>
<evidence type="ECO:0000256" key="2">
    <source>
        <dbReference type="ARBA" id="ARBA00008654"/>
    </source>
</evidence>
<dbReference type="GO" id="GO:0005739">
    <property type="term" value="C:mitochondrion"/>
    <property type="evidence" value="ECO:0007669"/>
    <property type="project" value="TreeGrafter"/>
</dbReference>
<proteinExistence type="inferred from homology"/>
<dbReference type="GO" id="GO:0051213">
    <property type="term" value="F:dioxygenase activity"/>
    <property type="evidence" value="ECO:0007669"/>
    <property type="project" value="UniProtKB-KW"/>
</dbReference>
<dbReference type="GO" id="GO:0045329">
    <property type="term" value="P:carnitine biosynthetic process"/>
    <property type="evidence" value="ECO:0007669"/>
    <property type="project" value="TreeGrafter"/>
</dbReference>
<evidence type="ECO:0000259" key="8">
    <source>
        <dbReference type="Pfam" id="PF02668"/>
    </source>
</evidence>
<comment type="caution">
    <text evidence="9">The sequence shown here is derived from an EMBL/GenBank/DDBJ whole genome shotgun (WGS) entry which is preliminary data.</text>
</comment>
<dbReference type="GO" id="GO:0046872">
    <property type="term" value="F:metal ion binding"/>
    <property type="evidence" value="ECO:0007669"/>
    <property type="project" value="UniProtKB-KW"/>
</dbReference>
<accession>A0A162JAT7</accession>
<keyword evidence="5" id="KW-0560">Oxidoreductase</keyword>
<dbReference type="STRING" id="1081105.A0A162JAT7"/>
<dbReference type="PANTHER" id="PTHR10696">
    <property type="entry name" value="GAMMA-BUTYROBETAINE HYDROXYLASE-RELATED"/>
    <property type="match status" value="1"/>
</dbReference>
<dbReference type="Gene3D" id="3.60.130.10">
    <property type="entry name" value="Clavaminate synthase-like"/>
    <property type="match status" value="1"/>
</dbReference>
<comment type="similarity">
    <text evidence="2">Belongs to the gamma-BBH/TMLD family.</text>
</comment>
<dbReference type="PANTHER" id="PTHR10696:SF25">
    <property type="entry name" value="OXIDOREDUCTASE AIM17-RELATED"/>
    <property type="match status" value="1"/>
</dbReference>
<dbReference type="OMA" id="MPYFEYK"/>
<dbReference type="InterPro" id="IPR038492">
    <property type="entry name" value="GBBH-like_N_sf"/>
</dbReference>
<name>A0A162JAT7_METRR</name>
<dbReference type="Proteomes" id="UP000243498">
    <property type="component" value="Unassembled WGS sequence"/>
</dbReference>
<feature type="region of interest" description="Disordered" evidence="7">
    <location>
        <begin position="53"/>
        <end position="79"/>
    </location>
</feature>
<evidence type="ECO:0000313" key="10">
    <source>
        <dbReference type="Proteomes" id="UP000243498"/>
    </source>
</evidence>
<dbReference type="EMBL" id="AZHC01000015">
    <property type="protein sequence ID" value="OAA41748.1"/>
    <property type="molecule type" value="Genomic_DNA"/>
</dbReference>
<organism evidence="9 10">
    <name type="scientific">Metarhizium rileyi (strain RCEF 4871)</name>
    <name type="common">Nomuraea rileyi</name>
    <dbReference type="NCBI Taxonomy" id="1649241"/>
    <lineage>
        <taxon>Eukaryota</taxon>
        <taxon>Fungi</taxon>
        <taxon>Dikarya</taxon>
        <taxon>Ascomycota</taxon>
        <taxon>Pezizomycotina</taxon>
        <taxon>Sordariomycetes</taxon>
        <taxon>Hypocreomycetidae</taxon>
        <taxon>Hypocreales</taxon>
        <taxon>Clavicipitaceae</taxon>
        <taxon>Metarhizium</taxon>
    </lineage>
</organism>
<keyword evidence="3" id="KW-0479">Metal-binding</keyword>
<reference evidence="9 10" key="1">
    <citation type="journal article" date="2016" name="Genome Biol. Evol.">
        <title>Divergent and convergent evolution of fungal pathogenicity.</title>
        <authorList>
            <person name="Shang Y."/>
            <person name="Xiao G."/>
            <person name="Zheng P."/>
            <person name="Cen K."/>
            <person name="Zhan S."/>
            <person name="Wang C."/>
        </authorList>
    </citation>
    <scope>NUCLEOTIDE SEQUENCE [LARGE SCALE GENOMIC DNA]</scope>
    <source>
        <strain evidence="9 10">RCEF 4871</strain>
    </source>
</reference>
<dbReference type="InterPro" id="IPR050411">
    <property type="entry name" value="AlphaKG_dependent_hydroxylases"/>
</dbReference>
<feature type="domain" description="TauD/TfdA-like" evidence="8">
    <location>
        <begin position="219"/>
        <end position="457"/>
    </location>
</feature>
<evidence type="ECO:0000313" key="9">
    <source>
        <dbReference type="EMBL" id="OAA41748.1"/>
    </source>
</evidence>
<sequence>MITRHLVPASKHQLSRSRLLEMHIPRAAMRGGALRTKMAQSCVPMPRFRFRRSTNSQAGLVTASSTSRRRARDHVPRDASQLVYDSGTSAPVTVSWTDELLLVQEGPGAAPRSFRPAALRDSCGCRACKDPSSGQKSFASTEIPTRVGISSVRATESGLAIRFLNDIPRFSNHEMTLPWHQLASSTGPPASQAAAKRSILGRTGVKYWDAATLAKHVRKMDYDDFMQGGTSFWEVMIDLCRLGIVYLKNVPRDEASVVNITTRIANIRETFYGRTFDVRAKARAENVAYTSGYLGLHQDLCYLEPPPMIQVLHCMDNSCSGGASLFSDGERAGRLLWPFISAGRMSSLADHKVPYQYDKHGYLYHADRPVVDVDAAGRFAGVFWSPPFQGNYMDKDTDISTWIQEARLFESLVNDAAAIHSHKLEQGECVLFDNLRTMHGRTAFDNTLGERWLRGAYIAAEDFLSRAAHIPAGQAEVHRGSEQWTDEKAQLELTRTQWWRHVVRRVEELDGRVTQQTVTM</sequence>
<dbReference type="InterPro" id="IPR042098">
    <property type="entry name" value="TauD-like_sf"/>
</dbReference>
<dbReference type="CDD" id="cd00250">
    <property type="entry name" value="CAS_like"/>
    <property type="match status" value="1"/>
</dbReference>
<evidence type="ECO:0000256" key="6">
    <source>
        <dbReference type="ARBA" id="ARBA00023004"/>
    </source>
</evidence>
<dbReference type="SUPFAM" id="SSF51197">
    <property type="entry name" value="Clavaminate synthase-like"/>
    <property type="match status" value="1"/>
</dbReference>
<dbReference type="Gene3D" id="3.30.2020.30">
    <property type="match status" value="1"/>
</dbReference>
<keyword evidence="6" id="KW-0408">Iron</keyword>
<protein>
    <submittedName>
        <fullName evidence="9">Taurine catabolism dioxygenase TauD/TfdA</fullName>
    </submittedName>
</protein>
<dbReference type="InterPro" id="IPR003819">
    <property type="entry name" value="TauD/TfdA-like"/>
</dbReference>
<gene>
    <name evidence="9" type="ORF">NOR_05256</name>
</gene>